<dbReference type="Proteomes" id="UP000252107">
    <property type="component" value="Unassembled WGS sequence"/>
</dbReference>
<reference evidence="1" key="1">
    <citation type="submission" date="2016-04" db="EMBL/GenBank/DDBJ databases">
        <authorList>
            <person name="Tabuchi Yagui T.R."/>
        </authorList>
    </citation>
    <scope>NUCLEOTIDE SEQUENCE [LARGE SCALE GENOMIC DNA]</scope>
    <source>
        <strain evidence="1">NIES-26</strain>
    </source>
</reference>
<gene>
    <name evidence="1" type="ORF">A6770_22020</name>
</gene>
<protein>
    <submittedName>
        <fullName evidence="1">Uncharacterized protein</fullName>
    </submittedName>
</protein>
<name>A0A367R1T4_9NOSO</name>
<dbReference type="EMBL" id="LXQD01000293">
    <property type="protein sequence ID" value="RCJ29412.1"/>
    <property type="molecule type" value="Genomic_DNA"/>
</dbReference>
<organism evidence="1 2">
    <name type="scientific">Nostoc minutum NIES-26</name>
    <dbReference type="NCBI Taxonomy" id="1844469"/>
    <lineage>
        <taxon>Bacteria</taxon>
        <taxon>Bacillati</taxon>
        <taxon>Cyanobacteriota</taxon>
        <taxon>Cyanophyceae</taxon>
        <taxon>Nostocales</taxon>
        <taxon>Nostocaceae</taxon>
        <taxon>Nostoc</taxon>
    </lineage>
</organism>
<comment type="caution">
    <text evidence="1">The sequence shown here is derived from an EMBL/GenBank/DDBJ whole genome shotgun (WGS) entry which is preliminary data.</text>
</comment>
<keyword evidence="2" id="KW-1185">Reference proteome</keyword>
<evidence type="ECO:0000313" key="1">
    <source>
        <dbReference type="EMBL" id="RCJ29412.1"/>
    </source>
</evidence>
<accession>A0A367R1T4</accession>
<sequence length="112" mass="13211">MEFLESDETLILEDKLSNLSANLVSGENIFLSRLFKYPPGIAIDLDELCVSLEIELELQEIREEFPDKIIVTWIDYPNAEFQEYSAIILFLAESIFWNQIALYNKRLFEDKW</sequence>
<dbReference type="AlphaFoldDB" id="A0A367R1T4"/>
<proteinExistence type="predicted"/>
<evidence type="ECO:0000313" key="2">
    <source>
        <dbReference type="Proteomes" id="UP000252107"/>
    </source>
</evidence>